<keyword evidence="1" id="KW-0808">Transferase</keyword>
<dbReference type="SUPFAM" id="SSF53756">
    <property type="entry name" value="UDP-Glycosyltransferase/glycogen phosphorylase"/>
    <property type="match status" value="1"/>
</dbReference>
<dbReference type="Pfam" id="PF13692">
    <property type="entry name" value="Glyco_trans_1_4"/>
    <property type="match status" value="1"/>
</dbReference>
<protein>
    <submittedName>
        <fullName evidence="1">Glycosyltransferase</fullName>
    </submittedName>
</protein>
<dbReference type="EMBL" id="JACHVC010000006">
    <property type="protein sequence ID" value="MBC2605304.1"/>
    <property type="molecule type" value="Genomic_DNA"/>
</dbReference>
<dbReference type="RefSeq" id="WP_185659188.1">
    <property type="nucleotide sequence ID" value="NZ_CAWPOO010000006.1"/>
</dbReference>
<name>A0A7X1B4K2_9BACT</name>
<proteinExistence type="predicted"/>
<keyword evidence="2" id="KW-1185">Reference proteome</keyword>
<dbReference type="GO" id="GO:0016740">
    <property type="term" value="F:transferase activity"/>
    <property type="evidence" value="ECO:0007669"/>
    <property type="project" value="UniProtKB-KW"/>
</dbReference>
<organism evidence="1 2">
    <name type="scientific">Pelagicoccus albus</name>
    <dbReference type="NCBI Taxonomy" id="415222"/>
    <lineage>
        <taxon>Bacteria</taxon>
        <taxon>Pseudomonadati</taxon>
        <taxon>Verrucomicrobiota</taxon>
        <taxon>Opitutia</taxon>
        <taxon>Puniceicoccales</taxon>
        <taxon>Pelagicoccaceae</taxon>
        <taxon>Pelagicoccus</taxon>
    </lineage>
</organism>
<gene>
    <name evidence="1" type="ORF">H5P27_04525</name>
</gene>
<accession>A0A7X1B4K2</accession>
<dbReference type="Gene3D" id="3.40.50.2000">
    <property type="entry name" value="Glycogen Phosphorylase B"/>
    <property type="match status" value="1"/>
</dbReference>
<dbReference type="AlphaFoldDB" id="A0A7X1B4K2"/>
<reference evidence="1 2" key="1">
    <citation type="submission" date="2020-07" db="EMBL/GenBank/DDBJ databases">
        <authorList>
            <person name="Feng X."/>
        </authorList>
    </citation>
    <scope>NUCLEOTIDE SEQUENCE [LARGE SCALE GENOMIC DNA]</scope>
    <source>
        <strain evidence="1 2">JCM23202</strain>
    </source>
</reference>
<evidence type="ECO:0000313" key="2">
    <source>
        <dbReference type="Proteomes" id="UP000526501"/>
    </source>
</evidence>
<comment type="caution">
    <text evidence="1">The sequence shown here is derived from an EMBL/GenBank/DDBJ whole genome shotgun (WGS) entry which is preliminary data.</text>
</comment>
<sequence length="405" mass="46161">MKVLLIGKIWPEPKSSAAGSRTLDILRALRAVHWEVHFACAAQKSEFSDDLGSRFEISTHSIELNHSSFDQWVSGLQPDIVLFDRYMTEEQFGWRVAQALPDCLQVIDTSDLHCLRHAREQALKSDSPLNLHNEISLREIAAIYRADLSLMIAEKEMQILSETFNVPNTLIAYWPFALPEPKNGVPPFEERNNFVMIGSFLHEPNWDAVQYCRKEIWPLIRKELPDAKLDVYGSYPPPKARQLDNDKIGFRVLGRADDAQTTLARYRVNLAPLRFGAGLKGKLADSFLSGTPSVASPIAVESMPGNFDWGSSVSTKTEEFAKTAIRIHEDKNAWEHAQACGYAIARNRFSEKEWMPKLPSLLSEAFEERDSRRSHNFVGQMLRHHQHRSTEFMSRWIEAKNSSQP</sequence>
<evidence type="ECO:0000313" key="1">
    <source>
        <dbReference type="EMBL" id="MBC2605304.1"/>
    </source>
</evidence>
<dbReference type="Proteomes" id="UP000526501">
    <property type="component" value="Unassembled WGS sequence"/>
</dbReference>